<dbReference type="EMBL" id="FUYM01000021">
    <property type="protein sequence ID" value="SKC12543.1"/>
    <property type="molecule type" value="Genomic_DNA"/>
</dbReference>
<dbReference type="InterPro" id="IPR006115">
    <property type="entry name" value="6PGDH_NADP-bd"/>
</dbReference>
<dbReference type="GO" id="GO:0050661">
    <property type="term" value="F:NADP binding"/>
    <property type="evidence" value="ECO:0007669"/>
    <property type="project" value="InterPro"/>
</dbReference>
<dbReference type="STRING" id="439228.SAMN06295920_12119"/>
<reference evidence="7" key="1">
    <citation type="submission" date="2017-02" db="EMBL/GenBank/DDBJ databases">
        <authorList>
            <person name="Varghese N."/>
            <person name="Submissions S."/>
        </authorList>
    </citation>
    <scope>NUCLEOTIDE SEQUENCE [LARGE SCALE GENOMIC DNA]</scope>
    <source>
        <strain evidence="7">UM2</strain>
    </source>
</reference>
<evidence type="ECO:0000259" key="5">
    <source>
        <dbReference type="Pfam" id="PF14833"/>
    </source>
</evidence>
<keyword evidence="2" id="KW-0520">NAD</keyword>
<dbReference type="InterPro" id="IPR036291">
    <property type="entry name" value="NAD(P)-bd_dom_sf"/>
</dbReference>
<dbReference type="AlphaFoldDB" id="A0A1T5GVU5"/>
<dbReference type="GO" id="GO:0016491">
    <property type="term" value="F:oxidoreductase activity"/>
    <property type="evidence" value="ECO:0007669"/>
    <property type="project" value="UniProtKB-KW"/>
</dbReference>
<dbReference type="SUPFAM" id="SSF51735">
    <property type="entry name" value="NAD(P)-binding Rossmann-fold domains"/>
    <property type="match status" value="1"/>
</dbReference>
<dbReference type="InterPro" id="IPR013328">
    <property type="entry name" value="6PGD_dom2"/>
</dbReference>
<dbReference type="PANTHER" id="PTHR43580:SF2">
    <property type="entry name" value="CYTOKINE-LIKE NUCLEAR FACTOR N-PAC"/>
    <property type="match status" value="1"/>
</dbReference>
<dbReference type="GO" id="GO:0051287">
    <property type="term" value="F:NAD binding"/>
    <property type="evidence" value="ECO:0007669"/>
    <property type="project" value="InterPro"/>
</dbReference>
<feature type="domain" description="6-phosphogluconate dehydrogenase NADP-binding" evidence="4">
    <location>
        <begin position="3"/>
        <end position="159"/>
    </location>
</feature>
<evidence type="ECO:0000256" key="2">
    <source>
        <dbReference type="ARBA" id="ARBA00023027"/>
    </source>
</evidence>
<dbReference type="OrthoDB" id="9812907at2"/>
<dbReference type="InterPro" id="IPR008927">
    <property type="entry name" value="6-PGluconate_DH-like_C_sf"/>
</dbReference>
<name>A0A1T5GVU5_9SPHN</name>
<dbReference type="RefSeq" id="WP_079651009.1">
    <property type="nucleotide sequence ID" value="NZ_FUYM01000021.1"/>
</dbReference>
<evidence type="ECO:0000313" key="7">
    <source>
        <dbReference type="Proteomes" id="UP000189818"/>
    </source>
</evidence>
<dbReference type="PIRSF" id="PIRSF000103">
    <property type="entry name" value="HIBADH"/>
    <property type="match status" value="1"/>
</dbReference>
<dbReference type="Gene3D" id="1.10.1040.10">
    <property type="entry name" value="N-(1-d-carboxylethyl)-l-norvaline Dehydrogenase, domain 2"/>
    <property type="match status" value="1"/>
</dbReference>
<feature type="active site" evidence="3">
    <location>
        <position position="170"/>
    </location>
</feature>
<organism evidence="6 7">
    <name type="scientific">Rhizorhabdus histidinilytica</name>
    <dbReference type="NCBI Taxonomy" id="439228"/>
    <lineage>
        <taxon>Bacteria</taxon>
        <taxon>Pseudomonadati</taxon>
        <taxon>Pseudomonadota</taxon>
        <taxon>Alphaproteobacteria</taxon>
        <taxon>Sphingomonadales</taxon>
        <taxon>Sphingomonadaceae</taxon>
        <taxon>Rhizorhabdus</taxon>
    </lineage>
</organism>
<dbReference type="Pfam" id="PF03446">
    <property type="entry name" value="NAD_binding_2"/>
    <property type="match status" value="1"/>
</dbReference>
<accession>A0A1T5GVU5</accession>
<feature type="domain" description="3-hydroxyisobutyrate dehydrogenase-like NAD-binding" evidence="5">
    <location>
        <begin position="167"/>
        <end position="282"/>
    </location>
</feature>
<evidence type="ECO:0000256" key="3">
    <source>
        <dbReference type="PIRSR" id="PIRSR000103-1"/>
    </source>
</evidence>
<proteinExistence type="predicted"/>
<dbReference type="SUPFAM" id="SSF48179">
    <property type="entry name" value="6-phosphogluconate dehydrogenase C-terminal domain-like"/>
    <property type="match status" value="1"/>
</dbReference>
<dbReference type="InterPro" id="IPR051265">
    <property type="entry name" value="HIBADH-related_NP60_sf"/>
</dbReference>
<evidence type="ECO:0000256" key="1">
    <source>
        <dbReference type="ARBA" id="ARBA00023002"/>
    </source>
</evidence>
<evidence type="ECO:0000259" key="4">
    <source>
        <dbReference type="Pfam" id="PF03446"/>
    </source>
</evidence>
<keyword evidence="1" id="KW-0560">Oxidoreductase</keyword>
<keyword evidence="7" id="KW-1185">Reference proteome</keyword>
<dbReference type="Gene3D" id="3.40.50.720">
    <property type="entry name" value="NAD(P)-binding Rossmann-like Domain"/>
    <property type="match status" value="1"/>
</dbReference>
<dbReference type="Proteomes" id="UP000189818">
    <property type="component" value="Unassembled WGS sequence"/>
</dbReference>
<dbReference type="InterPro" id="IPR015815">
    <property type="entry name" value="HIBADH-related"/>
</dbReference>
<sequence>MRLGFAGLGLMGTPMAANLCRSGVRLTVYNRSPEKAAPLVALGAERAPTPAHLFAASDAVILMLADDAAVDAVLDRGGPDFAGHVRGRLIINMGTHAPDWSRQLARDVTDAGGVFVEAPVSGSRGPAETGDLVAMLAGPAEAVAKAKPVLVPMCRDLLAVGEVPSAMALKMAVNLYLVGSVAVLSEAAHFAARSGVELAHLAAVIGEGPLGSGVARAKLAKMIGRDFTPQAAIRDVVKNVRLIGESAAAAGADAPLLAVSRGRFELASAMGSDELDMAAVLTTYERRGVPLR</sequence>
<dbReference type="Pfam" id="PF14833">
    <property type="entry name" value="NAD_binding_11"/>
    <property type="match status" value="1"/>
</dbReference>
<evidence type="ECO:0000313" key="6">
    <source>
        <dbReference type="EMBL" id="SKC12543.1"/>
    </source>
</evidence>
<protein>
    <submittedName>
        <fullName evidence="6">3-hydroxyisobutyrate dehydrogenase</fullName>
    </submittedName>
</protein>
<dbReference type="InterPro" id="IPR029154">
    <property type="entry name" value="HIBADH-like_NADP-bd"/>
</dbReference>
<dbReference type="PANTHER" id="PTHR43580">
    <property type="entry name" value="OXIDOREDUCTASE GLYR1-RELATED"/>
    <property type="match status" value="1"/>
</dbReference>
<gene>
    <name evidence="6" type="ORF">SAMN06295920_12119</name>
</gene>